<keyword evidence="4" id="KW-1185">Reference proteome</keyword>
<dbReference type="Gramene" id="TraesPARA_EIv1.0_1326980.1">
    <property type="protein sequence ID" value="TraesPARA_EIv1.0_1326980.1.CDS"/>
    <property type="gene ID" value="TraesPARA_EIv1.0_1326980"/>
</dbReference>
<feature type="domain" description="Neprosin PEP catalytic" evidence="2">
    <location>
        <begin position="63"/>
        <end position="308"/>
    </location>
</feature>
<dbReference type="SMR" id="A0A3B6IQD4"/>
<sequence>MPHVARLLVLVLFVVSLDPWASKSTASSYHEYPRRLAHHIRMPSLNSSSKVTRTGSDRAEASIKGVEEIPHYCAYQSGEAAYAGTIATMDVYAFPNLKKGQSISAHISVADSQTSNQLVSGWEIDPDLYGDSKTHFFVYWTTDRKNGCSNLDCDGFVPVNLATITPGDTLEPSRGHMNITLKIFKSKEDGDWWLHFGHDINNLSPVGYWPKSLLNGMQDHADDIEWVGSTFSFSGEISPLMGNGHWPRSNSAASFRNVQYIDRNGKGYDPPMGSLHAFESHKQCYRTGVFQLQVQGNMFYYGGPGGCTG</sequence>
<dbReference type="InterPro" id="IPR004314">
    <property type="entry name" value="Neprosin"/>
</dbReference>
<dbReference type="Gramene" id="TraesROB_scaffold_115844_01G000300.1">
    <property type="protein sequence ID" value="TraesROB_scaffold_115844_01G000300.1"/>
    <property type="gene ID" value="TraesROB_scaffold_115844_01G000300"/>
</dbReference>
<dbReference type="Proteomes" id="UP000019116">
    <property type="component" value="Chromosome 4B"/>
</dbReference>
<organism evidence="3">
    <name type="scientific">Triticum aestivum</name>
    <name type="common">Wheat</name>
    <dbReference type="NCBI Taxonomy" id="4565"/>
    <lineage>
        <taxon>Eukaryota</taxon>
        <taxon>Viridiplantae</taxon>
        <taxon>Streptophyta</taxon>
        <taxon>Embryophyta</taxon>
        <taxon>Tracheophyta</taxon>
        <taxon>Spermatophyta</taxon>
        <taxon>Magnoliopsida</taxon>
        <taxon>Liliopsida</taxon>
        <taxon>Poales</taxon>
        <taxon>Poaceae</taxon>
        <taxon>BOP clade</taxon>
        <taxon>Pooideae</taxon>
        <taxon>Triticodae</taxon>
        <taxon>Triticeae</taxon>
        <taxon>Triticinae</taxon>
        <taxon>Triticum</taxon>
    </lineage>
</organism>
<feature type="signal peptide" evidence="1">
    <location>
        <begin position="1"/>
        <end position="22"/>
    </location>
</feature>
<dbReference type="Gramene" id="TraesCLE_scaffold_112128_01G000100.1">
    <property type="protein sequence ID" value="TraesCLE_scaffold_112128_01G000100.1"/>
    <property type="gene ID" value="TraesCLE_scaffold_112128_01G000100"/>
</dbReference>
<evidence type="ECO:0000259" key="2">
    <source>
        <dbReference type="PROSITE" id="PS52045"/>
    </source>
</evidence>
<dbReference type="Gramene" id="TraesWEE_scaffold_121955_01G000300.1">
    <property type="protein sequence ID" value="TraesWEE_scaffold_121955_01G000300.1"/>
    <property type="gene ID" value="TraesWEE_scaffold_121955_01G000300"/>
</dbReference>
<reference evidence="3" key="2">
    <citation type="submission" date="2018-10" db="UniProtKB">
        <authorList>
            <consortium name="EnsemblPlants"/>
        </authorList>
    </citation>
    <scope>IDENTIFICATION</scope>
</reference>
<dbReference type="OrthoDB" id="581543at2759"/>
<dbReference type="OMA" id="WEGFTHS"/>
<reference evidence="3" key="1">
    <citation type="submission" date="2018-08" db="EMBL/GenBank/DDBJ databases">
        <authorList>
            <person name="Rossello M."/>
        </authorList>
    </citation>
    <scope>NUCLEOTIDE SEQUENCE [LARGE SCALE GENOMIC DNA]</scope>
    <source>
        <strain evidence="3">cv. Chinese Spring</strain>
    </source>
</reference>
<dbReference type="PANTHER" id="PTHR31589">
    <property type="entry name" value="PROTEIN, PUTATIVE (DUF239)-RELATED-RELATED"/>
    <property type="match status" value="1"/>
</dbReference>
<dbReference type="InterPro" id="IPR053168">
    <property type="entry name" value="Glutamic_endopeptidase"/>
</dbReference>
<protein>
    <recommendedName>
        <fullName evidence="2">Neprosin PEP catalytic domain-containing protein</fullName>
    </recommendedName>
</protein>
<dbReference type="PROSITE" id="PS52045">
    <property type="entry name" value="NEPROSIN_PEP_CD"/>
    <property type="match status" value="1"/>
</dbReference>
<keyword evidence="1" id="KW-0732">Signal</keyword>
<dbReference type="Gene3D" id="3.90.1320.10">
    <property type="entry name" value="Outer-capsid protein sigma 3, large lobe"/>
    <property type="match status" value="1"/>
</dbReference>
<name>A0A3B6IQD4_WHEAT</name>
<dbReference type="STRING" id="4565.A0A3B6IQD4"/>
<dbReference type="Gramene" id="TraesCS4B03G0202900.1">
    <property type="protein sequence ID" value="TraesCS4B03G0202900.1.CDS"/>
    <property type="gene ID" value="TraesCS4B03G0202900"/>
</dbReference>
<dbReference type="Pfam" id="PF03080">
    <property type="entry name" value="Neprosin"/>
    <property type="match status" value="1"/>
</dbReference>
<accession>A0A3B6IQD4</accession>
<dbReference type="AlphaFoldDB" id="A0A3B6IQD4"/>
<feature type="chain" id="PRO_5043175700" description="Neprosin PEP catalytic domain-containing protein" evidence="1">
    <location>
        <begin position="23"/>
        <end position="309"/>
    </location>
</feature>
<proteinExistence type="predicted"/>
<dbReference type="Gramene" id="TraesCAD_scaffold_097117_01G000300.1">
    <property type="protein sequence ID" value="TraesCAD_scaffold_097117_01G000300.1"/>
    <property type="gene ID" value="TraesCAD_scaffold_097117_01G000300"/>
</dbReference>
<evidence type="ECO:0000313" key="4">
    <source>
        <dbReference type="Proteomes" id="UP000019116"/>
    </source>
</evidence>
<dbReference type="EnsemblPlants" id="TraesCS4B02G089300.1">
    <property type="protein sequence ID" value="TraesCS4B02G089300.1"/>
    <property type="gene ID" value="TraesCS4B02G089300"/>
</dbReference>
<evidence type="ECO:0000256" key="1">
    <source>
        <dbReference type="SAM" id="SignalP"/>
    </source>
</evidence>
<dbReference type="PANTHER" id="PTHR31589:SF258">
    <property type="entry name" value="NEPROSIN DOMAIN-CONTAINING PROTEIN"/>
    <property type="match status" value="1"/>
</dbReference>
<dbReference type="Gramene" id="TraesCS4B02G089300.1">
    <property type="protein sequence ID" value="TraesCS4B02G089300.1"/>
    <property type="gene ID" value="TraesCS4B02G089300"/>
</dbReference>
<evidence type="ECO:0000313" key="3">
    <source>
        <dbReference type="EnsemblPlants" id="TraesCS4B02G089300.1"/>
    </source>
</evidence>